<accession>A0ABP8VXX3</accession>
<evidence type="ECO:0000313" key="2">
    <source>
        <dbReference type="Proteomes" id="UP001501295"/>
    </source>
</evidence>
<dbReference type="Proteomes" id="UP001501295">
    <property type="component" value="Unassembled WGS sequence"/>
</dbReference>
<keyword evidence="2" id="KW-1185">Reference proteome</keyword>
<proteinExistence type="predicted"/>
<dbReference type="RefSeq" id="WP_345375637.1">
    <property type="nucleotide sequence ID" value="NZ_BAABLM010000003.1"/>
</dbReference>
<reference evidence="2" key="1">
    <citation type="journal article" date="2019" name="Int. J. Syst. Evol. Microbiol.">
        <title>The Global Catalogue of Microorganisms (GCM) 10K type strain sequencing project: providing services to taxonomists for standard genome sequencing and annotation.</title>
        <authorList>
            <consortium name="The Broad Institute Genomics Platform"/>
            <consortium name="The Broad Institute Genome Sequencing Center for Infectious Disease"/>
            <person name="Wu L."/>
            <person name="Ma J."/>
        </authorList>
    </citation>
    <scope>NUCLEOTIDE SEQUENCE [LARGE SCALE GENOMIC DNA]</scope>
    <source>
        <strain evidence="2">JCM 18956</strain>
    </source>
</reference>
<organism evidence="1 2">
    <name type="scientific">Frondihabitans cladoniiphilus</name>
    <dbReference type="NCBI Taxonomy" id="715785"/>
    <lineage>
        <taxon>Bacteria</taxon>
        <taxon>Bacillati</taxon>
        <taxon>Actinomycetota</taxon>
        <taxon>Actinomycetes</taxon>
        <taxon>Micrococcales</taxon>
        <taxon>Microbacteriaceae</taxon>
        <taxon>Frondihabitans</taxon>
    </lineage>
</organism>
<evidence type="ECO:0000313" key="1">
    <source>
        <dbReference type="EMBL" id="GAA4674908.1"/>
    </source>
</evidence>
<sequence>MNGYGELARDLWRAADERRFLALPDRDVFFTELGSDVARRVDELVVVFAGETPPGETPRCRARRLRRALKQAEEIAYQELIFSHSVVAESELEADVEPEPAHAELQYAGVA</sequence>
<protein>
    <submittedName>
        <fullName evidence="1">Uncharacterized protein</fullName>
    </submittedName>
</protein>
<dbReference type="EMBL" id="BAABLM010000003">
    <property type="protein sequence ID" value="GAA4674908.1"/>
    <property type="molecule type" value="Genomic_DNA"/>
</dbReference>
<gene>
    <name evidence="1" type="ORF">GCM10025780_19280</name>
</gene>
<name>A0ABP8VXX3_9MICO</name>
<comment type="caution">
    <text evidence="1">The sequence shown here is derived from an EMBL/GenBank/DDBJ whole genome shotgun (WGS) entry which is preliminary data.</text>
</comment>